<accession>A0AAN8R1F4</accession>
<evidence type="ECO:0000256" key="9">
    <source>
        <dbReference type="RuleBase" id="RU365067"/>
    </source>
</evidence>
<feature type="transmembrane region" description="Helical" evidence="9">
    <location>
        <begin position="43"/>
        <end position="69"/>
    </location>
</feature>
<protein>
    <recommendedName>
        <fullName evidence="9">Protein RFT1 homolog</fullName>
    </recommendedName>
</protein>
<comment type="caution">
    <text evidence="10">The sequence shown here is derived from an EMBL/GenBank/DDBJ whole genome shotgun (WGS) entry which is preliminary data.</text>
</comment>
<keyword evidence="6 9" id="KW-1133">Transmembrane helix</keyword>
<evidence type="ECO:0000256" key="5">
    <source>
        <dbReference type="ARBA" id="ARBA00022824"/>
    </source>
</evidence>
<evidence type="ECO:0000313" key="10">
    <source>
        <dbReference type="EMBL" id="KAK6319248.1"/>
    </source>
</evidence>
<keyword evidence="7 9" id="KW-0472">Membrane</keyword>
<comment type="similarity">
    <text evidence="3 9">Belongs to the RFT1 family.</text>
</comment>
<keyword evidence="5" id="KW-0256">Endoplasmic reticulum</keyword>
<sequence length="132" mass="14482">MAQGPVLLCYSSYVLLLAINGVTECFVFTAMSKEEVDRYNLVMLALSISFLPLSYMLTWWAGGICFILANSQSSQPSEGVFCCDGGWLLRLVHIAVGAGCLLGVLVTVLLTETKLVQFVQTQLLPRYGKKHT</sequence>
<evidence type="ECO:0000256" key="2">
    <source>
        <dbReference type="ARBA" id="ARBA00004922"/>
    </source>
</evidence>
<comment type="pathway">
    <text evidence="2">Protein modification; protein glycosylation.</text>
</comment>
<dbReference type="Proteomes" id="UP001356427">
    <property type="component" value="Unassembled WGS sequence"/>
</dbReference>
<dbReference type="GO" id="GO:0006488">
    <property type="term" value="P:dolichol-linked oligosaccharide biosynthetic process"/>
    <property type="evidence" value="ECO:0007669"/>
    <property type="project" value="InterPro"/>
</dbReference>
<keyword evidence="4 9" id="KW-0812">Transmembrane</keyword>
<dbReference type="InterPro" id="IPR007594">
    <property type="entry name" value="RFT1"/>
</dbReference>
<evidence type="ECO:0000256" key="8">
    <source>
        <dbReference type="ARBA" id="ARBA00045912"/>
    </source>
</evidence>
<comment type="caution">
    <text evidence="9">Lacks conserved residue(s) required for the propagation of feature annotation.</text>
</comment>
<comment type="subcellular location">
    <subcellularLocation>
        <location evidence="1 9">Endoplasmic reticulum membrane</location>
        <topology evidence="1 9">Multi-pass membrane protein</topology>
    </subcellularLocation>
</comment>
<evidence type="ECO:0000256" key="7">
    <source>
        <dbReference type="ARBA" id="ARBA00023136"/>
    </source>
</evidence>
<dbReference type="EMBL" id="JAGTTL010000008">
    <property type="protein sequence ID" value="KAK6319248.1"/>
    <property type="molecule type" value="Genomic_DNA"/>
</dbReference>
<dbReference type="GO" id="GO:0005789">
    <property type="term" value="C:endoplasmic reticulum membrane"/>
    <property type="evidence" value="ECO:0007669"/>
    <property type="project" value="UniProtKB-SubCell"/>
</dbReference>
<feature type="transmembrane region" description="Helical" evidence="9">
    <location>
        <begin position="89"/>
        <end position="110"/>
    </location>
</feature>
<reference evidence="10 11" key="1">
    <citation type="submission" date="2021-04" db="EMBL/GenBank/DDBJ databases">
        <authorList>
            <person name="De Guttry C."/>
            <person name="Zahm M."/>
            <person name="Klopp C."/>
            <person name="Cabau C."/>
            <person name="Louis A."/>
            <person name="Berthelot C."/>
            <person name="Parey E."/>
            <person name="Roest Crollius H."/>
            <person name="Montfort J."/>
            <person name="Robinson-Rechavi M."/>
            <person name="Bucao C."/>
            <person name="Bouchez O."/>
            <person name="Gislard M."/>
            <person name="Lluch J."/>
            <person name="Milhes M."/>
            <person name="Lampietro C."/>
            <person name="Lopez Roques C."/>
            <person name="Donnadieu C."/>
            <person name="Braasch I."/>
            <person name="Desvignes T."/>
            <person name="Postlethwait J."/>
            <person name="Bobe J."/>
            <person name="Wedekind C."/>
            <person name="Guiguen Y."/>
        </authorList>
    </citation>
    <scope>NUCLEOTIDE SEQUENCE [LARGE SCALE GENOMIC DNA]</scope>
    <source>
        <strain evidence="10">Cs_M1</strain>
        <tissue evidence="10">Blood</tissue>
    </source>
</reference>
<dbReference type="AlphaFoldDB" id="A0AAN8R1F4"/>
<name>A0AAN8R1F4_9TELE</name>
<proteinExistence type="inferred from homology"/>
<evidence type="ECO:0000256" key="4">
    <source>
        <dbReference type="ARBA" id="ARBA00022692"/>
    </source>
</evidence>
<dbReference type="PANTHER" id="PTHR13117:SF5">
    <property type="entry name" value="PROTEIN RFT1 HOMOLOG"/>
    <property type="match status" value="1"/>
</dbReference>
<dbReference type="PANTHER" id="PTHR13117">
    <property type="entry name" value="ENDOPLASMIC RETICULUM MULTISPAN TRANSMEMBRANE PROTEIN-RELATED"/>
    <property type="match status" value="1"/>
</dbReference>
<dbReference type="Pfam" id="PF04506">
    <property type="entry name" value="Rft-1"/>
    <property type="match status" value="1"/>
</dbReference>
<feature type="transmembrane region" description="Helical" evidence="9">
    <location>
        <begin position="12"/>
        <end position="31"/>
    </location>
</feature>
<gene>
    <name evidence="10" type="ORF">J4Q44_G00104590</name>
</gene>
<evidence type="ECO:0000256" key="3">
    <source>
        <dbReference type="ARBA" id="ARBA00010288"/>
    </source>
</evidence>
<organism evidence="10 11">
    <name type="scientific">Coregonus suidteri</name>
    <dbReference type="NCBI Taxonomy" id="861788"/>
    <lineage>
        <taxon>Eukaryota</taxon>
        <taxon>Metazoa</taxon>
        <taxon>Chordata</taxon>
        <taxon>Craniata</taxon>
        <taxon>Vertebrata</taxon>
        <taxon>Euteleostomi</taxon>
        <taxon>Actinopterygii</taxon>
        <taxon>Neopterygii</taxon>
        <taxon>Teleostei</taxon>
        <taxon>Protacanthopterygii</taxon>
        <taxon>Salmoniformes</taxon>
        <taxon>Salmonidae</taxon>
        <taxon>Coregoninae</taxon>
        <taxon>Coregonus</taxon>
    </lineage>
</organism>
<evidence type="ECO:0000256" key="6">
    <source>
        <dbReference type="ARBA" id="ARBA00022989"/>
    </source>
</evidence>
<evidence type="ECO:0000313" key="11">
    <source>
        <dbReference type="Proteomes" id="UP001356427"/>
    </source>
</evidence>
<comment type="function">
    <text evidence="8 9">Intramembrane glycolipid transporter that operates in the biosynthetic pathway of dolichol-linked oligosaccharides, the glycan precursors employed in protein asparagine (N)-glycosylation. The sequential addition of sugars to dolichol pyrophosphate produces dolichol-linked oligosaccharides containing fourteen sugars, including two GlcNAcs, nine mannoses and three glucoses. Once assembled, the oligosaccharide is transferred from the lipid to nascent proteins by oligosaccharyltransferases. The assembly of dolichol-linked oligosaccharides begins on the cytosolic side of the endoplasmic reticulum membrane and finishes in its lumen. RFT1 could mediate the translocation of the cytosolically oriented intermediate DolPP-GlcNAc2Man5, produced by ALG11, into the ER lumen where dolichol-linked oligosaccharides assembly continues. However, the intramembrane lipid transporter activity could not be confirmed in vitro.</text>
</comment>
<dbReference type="GO" id="GO:0034203">
    <property type="term" value="P:glycolipid translocation"/>
    <property type="evidence" value="ECO:0007669"/>
    <property type="project" value="TreeGrafter"/>
</dbReference>
<keyword evidence="11" id="KW-1185">Reference proteome</keyword>
<evidence type="ECO:0000256" key="1">
    <source>
        <dbReference type="ARBA" id="ARBA00004477"/>
    </source>
</evidence>